<keyword evidence="4 10" id="KW-0997">Cell inner membrane</keyword>
<dbReference type="Gene3D" id="3.30.420.270">
    <property type="match status" value="1"/>
</dbReference>
<evidence type="ECO:0000256" key="3">
    <source>
        <dbReference type="ARBA" id="ARBA00022475"/>
    </source>
</evidence>
<protein>
    <recommendedName>
        <fullName evidence="10">Tol-Pal system protein TolR</fullName>
    </recommendedName>
</protein>
<dbReference type="NCBIfam" id="TIGR02801">
    <property type="entry name" value="tolR"/>
    <property type="match status" value="1"/>
</dbReference>
<keyword evidence="9 10" id="KW-0131">Cell cycle</keyword>
<comment type="similarity">
    <text evidence="2 10">Belongs to the ExbD/TolR family.</text>
</comment>
<evidence type="ECO:0000256" key="4">
    <source>
        <dbReference type="ARBA" id="ARBA00022519"/>
    </source>
</evidence>
<dbReference type="PANTHER" id="PTHR30558">
    <property type="entry name" value="EXBD MEMBRANE COMPONENT OF PMF-DRIVEN MACROMOLECULE IMPORT SYSTEM"/>
    <property type="match status" value="1"/>
</dbReference>
<dbReference type="RefSeq" id="WP_262599134.1">
    <property type="nucleotide sequence ID" value="NZ_CP103300.1"/>
</dbReference>
<dbReference type="EMBL" id="CP103300">
    <property type="protein sequence ID" value="UYM16783.1"/>
    <property type="molecule type" value="Genomic_DNA"/>
</dbReference>
<dbReference type="InterPro" id="IPR014168">
    <property type="entry name" value="Tol-Pal_TolR"/>
</dbReference>
<accession>A0ABY6GXM7</accession>
<dbReference type="PANTHER" id="PTHR30558:SF7">
    <property type="entry name" value="TOL-PAL SYSTEM PROTEIN TOLR"/>
    <property type="match status" value="1"/>
</dbReference>
<keyword evidence="3 10" id="KW-1003">Cell membrane</keyword>
<evidence type="ECO:0000256" key="7">
    <source>
        <dbReference type="ARBA" id="ARBA00022989"/>
    </source>
</evidence>
<sequence>MARSRAGRKVMSEINMVPFIDIMMVLLVAFMVSAPMLTQGLKVDLPKTTSQVIPLEDDIEALIISVKADGEYFIDLGEERETATGLDVIAEKVGKVLSASPRTQVLIKGDRKVAYGSVIELMAGLQAAGVENVGLITDPAELDRQDN</sequence>
<organism evidence="11 12">
    <name type="scientific">Endozoicomonas euniceicola</name>
    <dbReference type="NCBI Taxonomy" id="1234143"/>
    <lineage>
        <taxon>Bacteria</taxon>
        <taxon>Pseudomonadati</taxon>
        <taxon>Pseudomonadota</taxon>
        <taxon>Gammaproteobacteria</taxon>
        <taxon>Oceanospirillales</taxon>
        <taxon>Endozoicomonadaceae</taxon>
        <taxon>Endozoicomonas</taxon>
    </lineage>
</organism>
<evidence type="ECO:0000256" key="9">
    <source>
        <dbReference type="ARBA" id="ARBA00023306"/>
    </source>
</evidence>
<dbReference type="InterPro" id="IPR003400">
    <property type="entry name" value="ExbD"/>
</dbReference>
<evidence type="ECO:0000256" key="2">
    <source>
        <dbReference type="ARBA" id="ARBA00005811"/>
    </source>
</evidence>
<keyword evidence="7 10" id="KW-1133">Transmembrane helix</keyword>
<evidence type="ECO:0000313" key="12">
    <source>
        <dbReference type="Proteomes" id="UP001163255"/>
    </source>
</evidence>
<keyword evidence="8 10" id="KW-0472">Membrane</keyword>
<name>A0ABY6GXM7_9GAMM</name>
<evidence type="ECO:0000256" key="8">
    <source>
        <dbReference type="ARBA" id="ARBA00023136"/>
    </source>
</evidence>
<dbReference type="HAMAP" id="MF_02203">
    <property type="entry name" value="TolR"/>
    <property type="match status" value="1"/>
</dbReference>
<evidence type="ECO:0000313" key="11">
    <source>
        <dbReference type="EMBL" id="UYM16783.1"/>
    </source>
</evidence>
<evidence type="ECO:0000256" key="1">
    <source>
        <dbReference type="ARBA" id="ARBA00004162"/>
    </source>
</evidence>
<comment type="subcellular location">
    <subcellularLocation>
        <location evidence="10">Cell inner membrane</location>
        <topology evidence="10">Single-pass membrane protein</topology>
    </subcellularLocation>
    <subcellularLocation>
        <location evidence="1">Cell membrane</location>
        <topology evidence="1">Single-pass membrane protein</topology>
    </subcellularLocation>
</comment>
<evidence type="ECO:0000256" key="10">
    <source>
        <dbReference type="HAMAP-Rule" id="MF_02203"/>
    </source>
</evidence>
<comment type="function">
    <text evidence="10">Part of the Tol-Pal system, which plays a role in outer membrane invagination during cell division and is important for maintaining outer membrane integrity.</text>
</comment>
<proteinExistence type="inferred from homology"/>
<evidence type="ECO:0000256" key="6">
    <source>
        <dbReference type="ARBA" id="ARBA00022692"/>
    </source>
</evidence>
<comment type="subunit">
    <text evidence="10">The Tol-Pal system is composed of five core proteins: the inner membrane proteins TolA, TolQ and TolR, the periplasmic protein TolB and the outer membrane protein Pal. They form a network linking the inner and outer membranes and the peptidoglycan layer.</text>
</comment>
<keyword evidence="6 10" id="KW-0812">Transmembrane</keyword>
<keyword evidence="12" id="KW-1185">Reference proteome</keyword>
<evidence type="ECO:0000256" key="5">
    <source>
        <dbReference type="ARBA" id="ARBA00022618"/>
    </source>
</evidence>
<dbReference type="Pfam" id="PF02472">
    <property type="entry name" value="ExbD"/>
    <property type="match status" value="1"/>
</dbReference>
<reference evidence="11" key="1">
    <citation type="submission" date="2022-10" db="EMBL/GenBank/DDBJ databases">
        <title>Completed Genome Sequence of two octocoral isolated bacterium, Endozoicomonas euniceicola EF212T and Endozoicomonas gorgoniicola PS125T.</title>
        <authorList>
            <person name="Chiou Y.-J."/>
            <person name="Chen Y.-H."/>
        </authorList>
    </citation>
    <scope>NUCLEOTIDE SEQUENCE</scope>
    <source>
        <strain evidence="11">EF212</strain>
    </source>
</reference>
<dbReference type="Proteomes" id="UP001163255">
    <property type="component" value="Chromosome"/>
</dbReference>
<gene>
    <name evidence="10 11" type="primary">tolR</name>
    <name evidence="11" type="ORF">NX720_02330</name>
</gene>
<keyword evidence="5 10" id="KW-0132">Cell division</keyword>